<accession>A0AAW1ISP4</accession>
<gene>
    <name evidence="2" type="ORF">QE152_g35083</name>
</gene>
<dbReference type="AlphaFoldDB" id="A0AAW1ISP4"/>
<comment type="caution">
    <text evidence="2">The sequence shown here is derived from an EMBL/GenBank/DDBJ whole genome shotgun (WGS) entry which is preliminary data.</text>
</comment>
<evidence type="ECO:0000313" key="2">
    <source>
        <dbReference type="EMBL" id="KAK9692554.1"/>
    </source>
</evidence>
<feature type="region of interest" description="Disordered" evidence="1">
    <location>
        <begin position="42"/>
        <end position="61"/>
    </location>
</feature>
<reference evidence="2 3" key="1">
    <citation type="journal article" date="2024" name="BMC Genomics">
        <title>De novo assembly and annotation of Popillia japonica's genome with initial clues to its potential as an invasive pest.</title>
        <authorList>
            <person name="Cucini C."/>
            <person name="Boschi S."/>
            <person name="Funari R."/>
            <person name="Cardaioli E."/>
            <person name="Iannotti N."/>
            <person name="Marturano G."/>
            <person name="Paoli F."/>
            <person name="Bruttini M."/>
            <person name="Carapelli A."/>
            <person name="Frati F."/>
            <person name="Nardi F."/>
        </authorList>
    </citation>
    <scope>NUCLEOTIDE SEQUENCE [LARGE SCALE GENOMIC DNA]</scope>
    <source>
        <strain evidence="2">DMR45628</strain>
    </source>
</reference>
<dbReference type="Proteomes" id="UP001458880">
    <property type="component" value="Unassembled WGS sequence"/>
</dbReference>
<feature type="compositionally biased region" description="Basic and acidic residues" evidence="1">
    <location>
        <begin position="42"/>
        <end position="57"/>
    </location>
</feature>
<evidence type="ECO:0000256" key="1">
    <source>
        <dbReference type="SAM" id="MobiDB-lite"/>
    </source>
</evidence>
<organism evidence="2 3">
    <name type="scientific">Popillia japonica</name>
    <name type="common">Japanese beetle</name>
    <dbReference type="NCBI Taxonomy" id="7064"/>
    <lineage>
        <taxon>Eukaryota</taxon>
        <taxon>Metazoa</taxon>
        <taxon>Ecdysozoa</taxon>
        <taxon>Arthropoda</taxon>
        <taxon>Hexapoda</taxon>
        <taxon>Insecta</taxon>
        <taxon>Pterygota</taxon>
        <taxon>Neoptera</taxon>
        <taxon>Endopterygota</taxon>
        <taxon>Coleoptera</taxon>
        <taxon>Polyphaga</taxon>
        <taxon>Scarabaeiformia</taxon>
        <taxon>Scarabaeidae</taxon>
        <taxon>Rutelinae</taxon>
        <taxon>Popillia</taxon>
    </lineage>
</organism>
<proteinExistence type="predicted"/>
<protein>
    <submittedName>
        <fullName evidence="2">Uncharacterized protein</fullName>
    </submittedName>
</protein>
<name>A0AAW1ISP4_POPJA</name>
<sequence>MTPSTLLFGRNQLGKIHDNVREALETLIPDNRNLEEERAEAEEKIMTNQTKNEENYNKHRRKAKEYKVGQYVMISNVDSTSGANKKLIPKYRGPYQIKTKLPNDRYVVTDIPGFQQTQIPYDSILDVTRLTPYDSN</sequence>
<evidence type="ECO:0000313" key="3">
    <source>
        <dbReference type="Proteomes" id="UP001458880"/>
    </source>
</evidence>
<keyword evidence="3" id="KW-1185">Reference proteome</keyword>
<dbReference type="EMBL" id="JASPKY010000577">
    <property type="protein sequence ID" value="KAK9692554.1"/>
    <property type="molecule type" value="Genomic_DNA"/>
</dbReference>